<keyword evidence="1" id="KW-0812">Transmembrane</keyword>
<keyword evidence="1" id="KW-0472">Membrane</keyword>
<gene>
    <name evidence="2" type="ORF">C9J01_14485</name>
</gene>
<evidence type="ECO:0000256" key="1">
    <source>
        <dbReference type="SAM" id="Phobius"/>
    </source>
</evidence>
<comment type="caution">
    <text evidence="2">The sequence shown here is derived from an EMBL/GenBank/DDBJ whole genome shotgun (WGS) entry which is preliminary data.</text>
</comment>
<dbReference type="Proteomes" id="UP000241346">
    <property type="component" value="Unassembled WGS sequence"/>
</dbReference>
<keyword evidence="1" id="KW-1133">Transmembrane helix</keyword>
<feature type="transmembrane region" description="Helical" evidence="1">
    <location>
        <begin position="39"/>
        <end position="56"/>
    </location>
</feature>
<protein>
    <submittedName>
        <fullName evidence="2">Uncharacterized protein</fullName>
    </submittedName>
</protein>
<feature type="transmembrane region" description="Helical" evidence="1">
    <location>
        <begin position="63"/>
        <end position="85"/>
    </location>
</feature>
<evidence type="ECO:0000313" key="3">
    <source>
        <dbReference type="Proteomes" id="UP000241346"/>
    </source>
</evidence>
<organism evidence="2 3">
    <name type="scientific">Photobacterium rosenbergii</name>
    <dbReference type="NCBI Taxonomy" id="294936"/>
    <lineage>
        <taxon>Bacteria</taxon>
        <taxon>Pseudomonadati</taxon>
        <taxon>Pseudomonadota</taxon>
        <taxon>Gammaproteobacteria</taxon>
        <taxon>Vibrionales</taxon>
        <taxon>Vibrionaceae</taxon>
        <taxon>Photobacterium</taxon>
    </lineage>
</organism>
<dbReference type="EMBL" id="PYMB01000005">
    <property type="protein sequence ID" value="PSW12372.1"/>
    <property type="molecule type" value="Genomic_DNA"/>
</dbReference>
<sequence length="156" mass="17596">MGENGNCLSDVVISSSGQVNSSVDLLIKMSERLSSDIDLIWGVFLTITFTLLGYAYQNKGDKFLLKGIKVTFFLVYVLICSFLMLKYNSVSLIHNKLNGLVNDDMRIIMTDVLSTSANRFFVLLIFIFALFVVNRVINYFSNMQLINDDGATTSRY</sequence>
<dbReference type="AlphaFoldDB" id="A0A2T3NDW5"/>
<reference evidence="2 3" key="1">
    <citation type="submission" date="2018-03" db="EMBL/GenBank/DDBJ databases">
        <title>Whole genome sequencing of Histamine producing bacteria.</title>
        <authorList>
            <person name="Butler K."/>
        </authorList>
    </citation>
    <scope>NUCLEOTIDE SEQUENCE [LARGE SCALE GENOMIC DNA]</scope>
    <source>
        <strain evidence="2 3">DSM 19138</strain>
    </source>
</reference>
<feature type="transmembrane region" description="Helical" evidence="1">
    <location>
        <begin position="120"/>
        <end position="137"/>
    </location>
</feature>
<proteinExistence type="predicted"/>
<name>A0A2T3NDW5_9GAMM</name>
<accession>A0A2T3NDW5</accession>
<evidence type="ECO:0000313" key="2">
    <source>
        <dbReference type="EMBL" id="PSW12372.1"/>
    </source>
</evidence>